<proteinExistence type="predicted"/>
<dbReference type="AlphaFoldDB" id="A0AA39LJK4"/>
<sequence length="85" mass="9609">MGDSASPCGRHGRKHDCFRVLASCVRCFHRADSSINLSTLTPINTDAQRRPASAQETPFKFIPYQQERKEHIFSKYVKVGIGNDK</sequence>
<comment type="caution">
    <text evidence="1">The sequence shown here is derived from an EMBL/GenBank/DDBJ whole genome shotgun (WGS) entry which is preliminary data.</text>
</comment>
<keyword evidence="2" id="KW-1185">Reference proteome</keyword>
<reference evidence="1" key="1">
    <citation type="submission" date="2023-06" db="EMBL/GenBank/DDBJ databases">
        <title>Genomic analysis of the entomopathogenic nematode Steinernema hermaphroditum.</title>
        <authorList>
            <person name="Schwarz E.M."/>
            <person name="Heppert J.K."/>
            <person name="Baniya A."/>
            <person name="Schwartz H.T."/>
            <person name="Tan C.-H."/>
            <person name="Antoshechkin I."/>
            <person name="Sternberg P.W."/>
            <person name="Goodrich-Blair H."/>
            <person name="Dillman A.R."/>
        </authorList>
    </citation>
    <scope>NUCLEOTIDE SEQUENCE</scope>
    <source>
        <strain evidence="1">PS9179</strain>
        <tissue evidence="1">Whole animal</tissue>
    </source>
</reference>
<accession>A0AA39LJK4</accession>
<dbReference type="Proteomes" id="UP001175271">
    <property type="component" value="Unassembled WGS sequence"/>
</dbReference>
<dbReference type="EMBL" id="JAUCMV010000005">
    <property type="protein sequence ID" value="KAK0399692.1"/>
    <property type="molecule type" value="Genomic_DNA"/>
</dbReference>
<name>A0AA39LJK4_9BILA</name>
<organism evidence="1 2">
    <name type="scientific">Steinernema hermaphroditum</name>
    <dbReference type="NCBI Taxonomy" id="289476"/>
    <lineage>
        <taxon>Eukaryota</taxon>
        <taxon>Metazoa</taxon>
        <taxon>Ecdysozoa</taxon>
        <taxon>Nematoda</taxon>
        <taxon>Chromadorea</taxon>
        <taxon>Rhabditida</taxon>
        <taxon>Tylenchina</taxon>
        <taxon>Panagrolaimomorpha</taxon>
        <taxon>Strongyloidoidea</taxon>
        <taxon>Steinernematidae</taxon>
        <taxon>Steinernema</taxon>
    </lineage>
</organism>
<protein>
    <submittedName>
        <fullName evidence="1">Uncharacterized protein</fullName>
    </submittedName>
</protein>
<evidence type="ECO:0000313" key="2">
    <source>
        <dbReference type="Proteomes" id="UP001175271"/>
    </source>
</evidence>
<evidence type="ECO:0000313" key="1">
    <source>
        <dbReference type="EMBL" id="KAK0399692.1"/>
    </source>
</evidence>
<gene>
    <name evidence="1" type="ORF">QR680_003163</name>
</gene>